<keyword evidence="3" id="KW-0804">Transcription</keyword>
<reference evidence="5 6" key="1">
    <citation type="submission" date="2018-07" db="EMBL/GenBank/DDBJ databases">
        <title>Thalassococcus profundi sp. nov., a marine bacterium isolated from deep seawater of Okinawa Trough.</title>
        <authorList>
            <person name="Yu M."/>
        </authorList>
    </citation>
    <scope>NUCLEOTIDE SEQUENCE [LARGE SCALE GENOMIC DNA]</scope>
    <source>
        <strain evidence="5 6">WRAS1</strain>
    </source>
</reference>
<accession>A0A369TIC3</accession>
<dbReference type="Gene3D" id="3.30.450.80">
    <property type="entry name" value="Transcription factor LuxR-like, autoinducer-binding domain"/>
    <property type="match status" value="1"/>
</dbReference>
<comment type="caution">
    <text evidence="5">The sequence shown here is derived from an EMBL/GenBank/DDBJ whole genome shotgun (WGS) entry which is preliminary data.</text>
</comment>
<dbReference type="InterPro" id="IPR036693">
    <property type="entry name" value="TF_LuxR_autoind-bd_dom_sf"/>
</dbReference>
<proteinExistence type="predicted"/>
<dbReference type="InterPro" id="IPR036388">
    <property type="entry name" value="WH-like_DNA-bd_sf"/>
</dbReference>
<dbReference type="InterPro" id="IPR005143">
    <property type="entry name" value="TF_LuxR_autoind-bd_dom"/>
</dbReference>
<dbReference type="Gene3D" id="1.10.10.10">
    <property type="entry name" value="Winged helix-like DNA-binding domain superfamily/Winged helix DNA-binding domain"/>
    <property type="match status" value="1"/>
</dbReference>
<keyword evidence="6" id="KW-1185">Reference proteome</keyword>
<feature type="domain" description="HTH luxR-type" evidence="4">
    <location>
        <begin position="106"/>
        <end position="171"/>
    </location>
</feature>
<dbReference type="Pfam" id="PF00196">
    <property type="entry name" value="GerE"/>
    <property type="match status" value="1"/>
</dbReference>
<dbReference type="EMBL" id="QPMK01000015">
    <property type="protein sequence ID" value="RDD65099.1"/>
    <property type="molecule type" value="Genomic_DNA"/>
</dbReference>
<sequence>MQRWSYFRNHAMHYLTPLMVGIEFVDEYRHIPEARVEVLRIAARHGIRAGFSIPLRVNSPPQSAIMTFSGDHSRRQMQAIVRAHGWTLNVAALMGHQRYLMLFAQEFPERNQITEKQLELLKMIGAGHQDKTIAAELGISISAVRQRLNALIQNTGITSRAELAALAMSLGVLPDPFNRPGQYPADTLVEMDNAGTRILRSSQNSPP</sequence>
<dbReference type="SUPFAM" id="SSF75516">
    <property type="entry name" value="Pheromone-binding domain of LuxR-like quorum-sensing transcription factors"/>
    <property type="match status" value="1"/>
</dbReference>
<name>A0A369TIC3_9RHOB</name>
<dbReference type="PANTHER" id="PTHR43214:SF37">
    <property type="entry name" value="TRANSCRIPTIONAL REGULATORY PROTEIN YDFI"/>
    <property type="match status" value="1"/>
</dbReference>
<dbReference type="SMART" id="SM00421">
    <property type="entry name" value="HTH_LUXR"/>
    <property type="match status" value="1"/>
</dbReference>
<dbReference type="Pfam" id="PF03472">
    <property type="entry name" value="Autoind_bind"/>
    <property type="match status" value="1"/>
</dbReference>
<dbReference type="Proteomes" id="UP000253977">
    <property type="component" value="Unassembled WGS sequence"/>
</dbReference>
<keyword evidence="2" id="KW-0238">DNA-binding</keyword>
<evidence type="ECO:0000313" key="5">
    <source>
        <dbReference type="EMBL" id="RDD65099.1"/>
    </source>
</evidence>
<evidence type="ECO:0000256" key="3">
    <source>
        <dbReference type="ARBA" id="ARBA00023163"/>
    </source>
</evidence>
<dbReference type="InterPro" id="IPR000792">
    <property type="entry name" value="Tscrpt_reg_LuxR_C"/>
</dbReference>
<dbReference type="GO" id="GO:0006355">
    <property type="term" value="P:regulation of DNA-templated transcription"/>
    <property type="evidence" value="ECO:0007669"/>
    <property type="project" value="InterPro"/>
</dbReference>
<keyword evidence="1" id="KW-0805">Transcription regulation</keyword>
<organism evidence="5 6">
    <name type="scientific">Thalassococcus profundi</name>
    <dbReference type="NCBI Taxonomy" id="2282382"/>
    <lineage>
        <taxon>Bacteria</taxon>
        <taxon>Pseudomonadati</taxon>
        <taxon>Pseudomonadota</taxon>
        <taxon>Alphaproteobacteria</taxon>
        <taxon>Rhodobacterales</taxon>
        <taxon>Roseobacteraceae</taxon>
        <taxon>Thalassococcus</taxon>
    </lineage>
</organism>
<evidence type="ECO:0000313" key="6">
    <source>
        <dbReference type="Proteomes" id="UP000253977"/>
    </source>
</evidence>
<dbReference type="InterPro" id="IPR039420">
    <property type="entry name" value="WalR-like"/>
</dbReference>
<dbReference type="InterPro" id="IPR016032">
    <property type="entry name" value="Sig_transdc_resp-reg_C-effctor"/>
</dbReference>
<dbReference type="GO" id="GO:0003677">
    <property type="term" value="F:DNA binding"/>
    <property type="evidence" value="ECO:0007669"/>
    <property type="project" value="UniProtKB-KW"/>
</dbReference>
<dbReference type="PROSITE" id="PS50043">
    <property type="entry name" value="HTH_LUXR_2"/>
    <property type="match status" value="1"/>
</dbReference>
<dbReference type="SUPFAM" id="SSF46894">
    <property type="entry name" value="C-terminal effector domain of the bipartite response regulators"/>
    <property type="match status" value="1"/>
</dbReference>
<gene>
    <name evidence="5" type="ORF">DU478_16870</name>
</gene>
<dbReference type="AlphaFoldDB" id="A0A369TIC3"/>
<evidence type="ECO:0000256" key="2">
    <source>
        <dbReference type="ARBA" id="ARBA00023125"/>
    </source>
</evidence>
<evidence type="ECO:0000256" key="1">
    <source>
        <dbReference type="ARBA" id="ARBA00023015"/>
    </source>
</evidence>
<dbReference type="PANTHER" id="PTHR43214">
    <property type="entry name" value="TWO-COMPONENT RESPONSE REGULATOR"/>
    <property type="match status" value="1"/>
</dbReference>
<evidence type="ECO:0000259" key="4">
    <source>
        <dbReference type="PROSITE" id="PS50043"/>
    </source>
</evidence>
<protein>
    <submittedName>
        <fullName evidence="5">LuxR family transcriptional regulator</fullName>
    </submittedName>
</protein>
<dbReference type="OrthoDB" id="7877011at2"/>